<dbReference type="EMBL" id="LBOI01000024">
    <property type="protein sequence ID" value="KKP30810.1"/>
    <property type="molecule type" value="Genomic_DNA"/>
</dbReference>
<evidence type="ECO:0000313" key="1">
    <source>
        <dbReference type="EMBL" id="KKP30810.1"/>
    </source>
</evidence>
<accession>A0A0G0AW12</accession>
<dbReference type="AlphaFoldDB" id="A0A0G0AW12"/>
<dbReference type="Proteomes" id="UP000034803">
    <property type="component" value="Unassembled WGS sequence"/>
</dbReference>
<evidence type="ECO:0000313" key="2">
    <source>
        <dbReference type="Proteomes" id="UP000034803"/>
    </source>
</evidence>
<sequence length="61" mass="7022">MKNKEVLITLTYKYEINPENYPEGLTTKQMIEMDIKSFREDPDALFELVGDSPLTISGKII</sequence>
<organism evidence="1 2">
    <name type="scientific">Candidatus Woesebacteria bacterium GW2011_GWC2_31_9</name>
    <dbReference type="NCBI Taxonomy" id="1618586"/>
    <lineage>
        <taxon>Bacteria</taxon>
        <taxon>Candidatus Woeseibacteriota</taxon>
    </lineage>
</organism>
<comment type="caution">
    <text evidence="1">The sequence shown here is derived from an EMBL/GenBank/DDBJ whole genome shotgun (WGS) entry which is preliminary data.</text>
</comment>
<protein>
    <submittedName>
        <fullName evidence="1">Uncharacterized protein</fullName>
    </submittedName>
</protein>
<gene>
    <name evidence="1" type="ORF">UR21_C0024G0003</name>
</gene>
<proteinExistence type="predicted"/>
<name>A0A0G0AW12_9BACT</name>
<reference evidence="1 2" key="1">
    <citation type="journal article" date="2015" name="Nature">
        <title>rRNA introns, odd ribosomes, and small enigmatic genomes across a large radiation of phyla.</title>
        <authorList>
            <person name="Brown C.T."/>
            <person name="Hug L.A."/>
            <person name="Thomas B.C."/>
            <person name="Sharon I."/>
            <person name="Castelle C.J."/>
            <person name="Singh A."/>
            <person name="Wilkins M.J."/>
            <person name="Williams K.H."/>
            <person name="Banfield J.F."/>
        </authorList>
    </citation>
    <scope>NUCLEOTIDE SEQUENCE [LARGE SCALE GENOMIC DNA]</scope>
</reference>